<organism evidence="2 3">
    <name type="scientific">Nocardia terpenica</name>
    <dbReference type="NCBI Taxonomy" id="455432"/>
    <lineage>
        <taxon>Bacteria</taxon>
        <taxon>Bacillati</taxon>
        <taxon>Actinomycetota</taxon>
        <taxon>Actinomycetes</taxon>
        <taxon>Mycobacteriales</taxon>
        <taxon>Nocardiaceae</taxon>
        <taxon>Nocardia</taxon>
    </lineage>
</organism>
<name>A0A6G9Z4X8_9NOCA</name>
<evidence type="ECO:0000313" key="2">
    <source>
        <dbReference type="EMBL" id="QIS20407.1"/>
    </source>
</evidence>
<dbReference type="PANTHER" id="PTHR43798:SF33">
    <property type="entry name" value="HYDROLASE, PUTATIVE (AFU_ORTHOLOGUE AFUA_2G14860)-RELATED"/>
    <property type="match status" value="1"/>
</dbReference>
<feature type="domain" description="AB hydrolase-1" evidence="1">
    <location>
        <begin position="55"/>
        <end position="160"/>
    </location>
</feature>
<keyword evidence="2" id="KW-0378">Hydrolase</keyword>
<dbReference type="Proteomes" id="UP000500953">
    <property type="component" value="Chromosome"/>
</dbReference>
<dbReference type="InterPro" id="IPR029058">
    <property type="entry name" value="AB_hydrolase_fold"/>
</dbReference>
<dbReference type="AlphaFoldDB" id="A0A6G9Z4X8"/>
<dbReference type="GO" id="GO:0016787">
    <property type="term" value="F:hydrolase activity"/>
    <property type="evidence" value="ECO:0007669"/>
    <property type="project" value="UniProtKB-KW"/>
</dbReference>
<dbReference type="InterPro" id="IPR000073">
    <property type="entry name" value="AB_hydrolase_1"/>
</dbReference>
<dbReference type="InterPro" id="IPR050266">
    <property type="entry name" value="AB_hydrolase_sf"/>
</dbReference>
<dbReference type="Gene3D" id="3.40.50.1820">
    <property type="entry name" value="alpha/beta hydrolase"/>
    <property type="match status" value="1"/>
</dbReference>
<dbReference type="GO" id="GO:0016020">
    <property type="term" value="C:membrane"/>
    <property type="evidence" value="ECO:0007669"/>
    <property type="project" value="TreeGrafter"/>
</dbReference>
<reference evidence="2 3" key="1">
    <citation type="journal article" date="2019" name="ACS Chem. Biol.">
        <title>Identification and Mobilization of a Cryptic Antibiotic Biosynthesis Gene Locus from a Human-Pathogenic Nocardia Isolate.</title>
        <authorList>
            <person name="Herisse M."/>
            <person name="Ishida K."/>
            <person name="Porter J.L."/>
            <person name="Howden B."/>
            <person name="Hertweck C."/>
            <person name="Stinear T.P."/>
            <person name="Pidot S.J."/>
        </authorList>
    </citation>
    <scope>NUCLEOTIDE SEQUENCE [LARGE SCALE GENOMIC DNA]</scope>
    <source>
        <strain evidence="2 3">AUSMDU00012715</strain>
    </source>
</reference>
<evidence type="ECO:0000313" key="3">
    <source>
        <dbReference type="Proteomes" id="UP000500953"/>
    </source>
</evidence>
<dbReference type="EMBL" id="CP046173">
    <property type="protein sequence ID" value="QIS20407.1"/>
    <property type="molecule type" value="Genomic_DNA"/>
</dbReference>
<dbReference type="Pfam" id="PF00561">
    <property type="entry name" value="Abhydrolase_1"/>
    <property type="match status" value="1"/>
</dbReference>
<proteinExistence type="predicted"/>
<dbReference type="SUPFAM" id="SSF53474">
    <property type="entry name" value="alpha/beta-Hydrolases"/>
    <property type="match status" value="1"/>
</dbReference>
<gene>
    <name evidence="2" type="ORF">F6W96_21020</name>
</gene>
<accession>A0A6G9Z4X8</accession>
<dbReference type="RefSeq" id="WP_167487752.1">
    <property type="nucleotide sequence ID" value="NZ_CP046173.1"/>
</dbReference>
<dbReference type="PANTHER" id="PTHR43798">
    <property type="entry name" value="MONOACYLGLYCEROL LIPASE"/>
    <property type="match status" value="1"/>
</dbReference>
<protein>
    <submittedName>
        <fullName evidence="2">Alpha/beta fold hydrolase</fullName>
    </submittedName>
</protein>
<evidence type="ECO:0000259" key="1">
    <source>
        <dbReference type="Pfam" id="PF00561"/>
    </source>
</evidence>
<sequence>MAKIGRFRNDAARTRFMRAYEALEAQWPIASTLRDIETSFGSTHVRQSGSGTGTPLVLLHPVGGNSLYWRNIIEALAGDRIVYALDTIGTAGRSVQTAPVRSEADLARWLDEVLGALGVERAHVLGYSHGAWHATLFALRTPGRLASLTLIEPGGVFVKPSWSVLLKMLRVGMRPTDRNMRRMQEWLTPGITMSETEWDMAMAVFRGFRMGLGWARLLKDAELHAITTPTLVIFGGESVSGDAEAAARQARRLPNSEVEIYPGIGHGILDQIPGTIVPRVLDFIEKYEAVPAQPTNGAK</sequence>